<protein>
    <submittedName>
        <fullName evidence="1">Uncharacterized protein</fullName>
    </submittedName>
</protein>
<dbReference type="EMBL" id="NKUJ01000025">
    <property type="protein sequence ID" value="RMJ17969.1"/>
    <property type="molecule type" value="Genomic_DNA"/>
</dbReference>
<comment type="caution">
    <text evidence="1">The sequence shown here is derived from an EMBL/GenBank/DDBJ whole genome shotgun (WGS) entry which is preliminary data.</text>
</comment>
<dbReference type="Proteomes" id="UP000277212">
    <property type="component" value="Unassembled WGS sequence"/>
</dbReference>
<name>A0A3M2SK74_9HYPO</name>
<sequence>MIRHVKRARFRPLMRLMAARDSHSEGTVVLLAAPLMRLLREVLDAALISNQRRPVYRQFVIVCYKQSYKPGIQPQRQSASVFDTLFRTRESTL</sequence>
<keyword evidence="2" id="KW-1185">Reference proteome</keyword>
<proteinExistence type="predicted"/>
<evidence type="ECO:0000313" key="1">
    <source>
        <dbReference type="EMBL" id="RMJ17969.1"/>
    </source>
</evidence>
<reference evidence="1 2" key="1">
    <citation type="submission" date="2017-06" db="EMBL/GenBank/DDBJ databases">
        <title>Comparative genomic analysis of Ambrosia Fusariam Clade fungi.</title>
        <authorList>
            <person name="Stajich J.E."/>
            <person name="Carrillo J."/>
            <person name="Kijimoto T."/>
            <person name="Eskalen A."/>
            <person name="O'Donnell K."/>
            <person name="Kasson M."/>
        </authorList>
    </citation>
    <scope>NUCLEOTIDE SEQUENCE [LARGE SCALE GENOMIC DNA]</scope>
    <source>
        <strain evidence="1">UCR3666</strain>
    </source>
</reference>
<gene>
    <name evidence="1" type="ORF">CDV36_002389</name>
</gene>
<dbReference type="AlphaFoldDB" id="A0A3M2SK74"/>
<evidence type="ECO:0000313" key="2">
    <source>
        <dbReference type="Proteomes" id="UP000277212"/>
    </source>
</evidence>
<accession>A0A3M2SK74</accession>
<organism evidence="1 2">
    <name type="scientific">Fusarium kuroshium</name>
    <dbReference type="NCBI Taxonomy" id="2010991"/>
    <lineage>
        <taxon>Eukaryota</taxon>
        <taxon>Fungi</taxon>
        <taxon>Dikarya</taxon>
        <taxon>Ascomycota</taxon>
        <taxon>Pezizomycotina</taxon>
        <taxon>Sordariomycetes</taxon>
        <taxon>Hypocreomycetidae</taxon>
        <taxon>Hypocreales</taxon>
        <taxon>Nectriaceae</taxon>
        <taxon>Fusarium</taxon>
        <taxon>Fusarium solani species complex</taxon>
    </lineage>
</organism>